<dbReference type="Proteomes" id="UP001321475">
    <property type="component" value="Chromosome"/>
</dbReference>
<evidence type="ECO:0000256" key="1">
    <source>
        <dbReference type="SAM" id="MobiDB-lite"/>
    </source>
</evidence>
<feature type="region of interest" description="Disordered" evidence="1">
    <location>
        <begin position="62"/>
        <end position="82"/>
    </location>
</feature>
<dbReference type="RefSeq" id="WP_286217996.1">
    <property type="nucleotide sequence ID" value="NZ_AP027729.1"/>
</dbReference>
<dbReference type="Pfam" id="PF11248">
    <property type="entry name" value="DUF3046"/>
    <property type="match status" value="1"/>
</dbReference>
<reference evidence="3" key="1">
    <citation type="journal article" date="2019" name="Int. J. Syst. Evol. Microbiol.">
        <title>The Global Catalogue of Microorganisms (GCM) 10K type strain sequencing project: providing services to taxonomists for standard genome sequencing and annotation.</title>
        <authorList>
            <consortium name="The Broad Institute Genomics Platform"/>
            <consortium name="The Broad Institute Genome Sequencing Center for Infectious Disease"/>
            <person name="Wu L."/>
            <person name="Ma J."/>
        </authorList>
    </citation>
    <scope>NUCLEOTIDE SEQUENCE [LARGE SCALE GENOMIC DNA]</scope>
    <source>
        <strain evidence="3">NBRC 108565</strain>
    </source>
</reference>
<dbReference type="EMBL" id="AP027729">
    <property type="protein sequence ID" value="BDZ43885.1"/>
    <property type="molecule type" value="Genomic_DNA"/>
</dbReference>
<sequence length="82" mass="9132">MRYREFWQLVDEVFGASYGRVLAGDQTLGGLDSRTAAQAIEDGVEPREVWHALCDAMEIPEAQRWGHDHRRPAPPQPGATAS</sequence>
<organism evidence="2 3">
    <name type="scientific">Paraoerskovia sediminicola</name>
    <dbReference type="NCBI Taxonomy" id="1138587"/>
    <lineage>
        <taxon>Bacteria</taxon>
        <taxon>Bacillati</taxon>
        <taxon>Actinomycetota</taxon>
        <taxon>Actinomycetes</taxon>
        <taxon>Micrococcales</taxon>
        <taxon>Cellulomonadaceae</taxon>
        <taxon>Paraoerskovia</taxon>
    </lineage>
</organism>
<evidence type="ECO:0000313" key="3">
    <source>
        <dbReference type="Proteomes" id="UP001321475"/>
    </source>
</evidence>
<dbReference type="InterPro" id="IPR021408">
    <property type="entry name" value="DUF3046"/>
</dbReference>
<evidence type="ECO:0008006" key="4">
    <source>
        <dbReference type="Google" id="ProtNLM"/>
    </source>
</evidence>
<name>A0ABN6XGJ3_9CELL</name>
<gene>
    <name evidence="2" type="ORF">GCM10025865_31840</name>
</gene>
<accession>A0ABN6XGJ3</accession>
<feature type="compositionally biased region" description="Pro residues" evidence="1">
    <location>
        <begin position="73"/>
        <end position="82"/>
    </location>
</feature>
<evidence type="ECO:0000313" key="2">
    <source>
        <dbReference type="EMBL" id="BDZ43885.1"/>
    </source>
</evidence>
<proteinExistence type="predicted"/>
<keyword evidence="3" id="KW-1185">Reference proteome</keyword>
<protein>
    <recommendedName>
        <fullName evidence="4">DUF3046 family protein</fullName>
    </recommendedName>
</protein>